<evidence type="ECO:0000256" key="1">
    <source>
        <dbReference type="ARBA" id="ARBA00022448"/>
    </source>
</evidence>
<dbReference type="GO" id="GO:0005886">
    <property type="term" value="C:plasma membrane"/>
    <property type="evidence" value="ECO:0007669"/>
    <property type="project" value="TreeGrafter"/>
</dbReference>
<dbReference type="OrthoDB" id="431212at2759"/>
<evidence type="ECO:0000313" key="3">
    <source>
        <dbReference type="EMBL" id="RWR96938.1"/>
    </source>
</evidence>
<dbReference type="InterPro" id="IPR045018">
    <property type="entry name" value="Azg-like"/>
</dbReference>
<keyword evidence="2" id="KW-0472">Membrane</keyword>
<gene>
    <name evidence="3" type="ORF">CKAN_02634300</name>
</gene>
<accession>A0A443Q1T2</accession>
<comment type="caution">
    <text evidence="3">The sequence shown here is derived from an EMBL/GenBank/DDBJ whole genome shotgun (WGS) entry which is preliminary data.</text>
</comment>
<dbReference type="GO" id="GO:0005345">
    <property type="term" value="F:purine nucleobase transmembrane transporter activity"/>
    <property type="evidence" value="ECO:0007669"/>
    <property type="project" value="TreeGrafter"/>
</dbReference>
<proteinExistence type="predicted"/>
<evidence type="ECO:0000256" key="2">
    <source>
        <dbReference type="SAM" id="Phobius"/>
    </source>
</evidence>
<dbReference type="AlphaFoldDB" id="A0A443Q1T2"/>
<keyword evidence="2" id="KW-1133">Transmembrane helix</keyword>
<dbReference type="PANTHER" id="PTHR43337:SF13">
    <property type="entry name" value="ADENINE_GUANINE PERMEASE AZG2"/>
    <property type="match status" value="1"/>
</dbReference>
<dbReference type="STRING" id="337451.A0A443Q1T2"/>
<keyword evidence="1" id="KW-0813">Transport</keyword>
<sequence length="165" mass="18077">MACGYLHQCHNIDSGGTCTLSDCAVANMSIPTHQSLCMATVRFLITSYSLMKKIKGSMIYGIMFVTLISWIRVTSVTFFPNTPLGGTNYKYLKKVLVFQDIKTTAGALSFSNFNRTVLGTSGHCIPWLNLQGSSMKMAGLKVNGYLAFIVDARTAIIGSMLWPQL</sequence>
<dbReference type="PANTHER" id="PTHR43337">
    <property type="entry name" value="XANTHINE/URACIL PERMEASE C887.17-RELATED"/>
    <property type="match status" value="1"/>
</dbReference>
<dbReference type="GO" id="GO:0015853">
    <property type="term" value="P:adenine transport"/>
    <property type="evidence" value="ECO:0007669"/>
    <property type="project" value="TreeGrafter"/>
</dbReference>
<name>A0A443Q1T2_9MAGN</name>
<evidence type="ECO:0000313" key="4">
    <source>
        <dbReference type="Proteomes" id="UP000283530"/>
    </source>
</evidence>
<keyword evidence="4" id="KW-1185">Reference proteome</keyword>
<dbReference type="EMBL" id="QPKB01000012">
    <property type="protein sequence ID" value="RWR96938.1"/>
    <property type="molecule type" value="Genomic_DNA"/>
</dbReference>
<dbReference type="GO" id="GO:0015854">
    <property type="term" value="P:guanine transport"/>
    <property type="evidence" value="ECO:0007669"/>
    <property type="project" value="TreeGrafter"/>
</dbReference>
<dbReference type="Proteomes" id="UP000283530">
    <property type="component" value="Unassembled WGS sequence"/>
</dbReference>
<protein>
    <submittedName>
        <fullName evidence="3">Adenine/guanine permease AZG2</fullName>
    </submittedName>
</protein>
<feature type="transmembrane region" description="Helical" evidence="2">
    <location>
        <begin position="58"/>
        <end position="79"/>
    </location>
</feature>
<organism evidence="3 4">
    <name type="scientific">Cinnamomum micranthum f. kanehirae</name>
    <dbReference type="NCBI Taxonomy" id="337451"/>
    <lineage>
        <taxon>Eukaryota</taxon>
        <taxon>Viridiplantae</taxon>
        <taxon>Streptophyta</taxon>
        <taxon>Embryophyta</taxon>
        <taxon>Tracheophyta</taxon>
        <taxon>Spermatophyta</taxon>
        <taxon>Magnoliopsida</taxon>
        <taxon>Magnoliidae</taxon>
        <taxon>Laurales</taxon>
        <taxon>Lauraceae</taxon>
        <taxon>Cinnamomum</taxon>
    </lineage>
</organism>
<keyword evidence="2" id="KW-0812">Transmembrane</keyword>
<reference evidence="3 4" key="1">
    <citation type="journal article" date="2019" name="Nat. Plants">
        <title>Stout camphor tree genome fills gaps in understanding of flowering plant genome evolution.</title>
        <authorList>
            <person name="Chaw S.M."/>
            <person name="Liu Y.C."/>
            <person name="Wu Y.W."/>
            <person name="Wang H.Y."/>
            <person name="Lin C.I."/>
            <person name="Wu C.S."/>
            <person name="Ke H.M."/>
            <person name="Chang L.Y."/>
            <person name="Hsu C.Y."/>
            <person name="Yang H.T."/>
            <person name="Sudianto E."/>
            <person name="Hsu M.H."/>
            <person name="Wu K.P."/>
            <person name="Wang L.N."/>
            <person name="Leebens-Mack J.H."/>
            <person name="Tsai I.J."/>
        </authorList>
    </citation>
    <scope>NUCLEOTIDE SEQUENCE [LARGE SCALE GENOMIC DNA]</scope>
    <source>
        <strain evidence="4">cv. Chaw 1501</strain>
        <tissue evidence="3">Young leaves</tissue>
    </source>
</reference>